<dbReference type="Proteomes" id="UP000041254">
    <property type="component" value="Unassembled WGS sequence"/>
</dbReference>
<dbReference type="VEuPathDB" id="CryptoDB:Vbra_6162"/>
<evidence type="ECO:0000313" key="2">
    <source>
        <dbReference type="EMBL" id="CEM24711.1"/>
    </source>
</evidence>
<organism evidence="2 3">
    <name type="scientific">Vitrella brassicaformis (strain CCMP3155)</name>
    <dbReference type="NCBI Taxonomy" id="1169540"/>
    <lineage>
        <taxon>Eukaryota</taxon>
        <taxon>Sar</taxon>
        <taxon>Alveolata</taxon>
        <taxon>Colpodellida</taxon>
        <taxon>Vitrellaceae</taxon>
        <taxon>Vitrella</taxon>
    </lineage>
</organism>
<accession>A0A0G4G8M0</accession>
<evidence type="ECO:0000259" key="1">
    <source>
        <dbReference type="Pfam" id="PF04577"/>
    </source>
</evidence>
<dbReference type="AlphaFoldDB" id="A0A0G4G8M0"/>
<dbReference type="InParanoid" id="A0A0G4G8M0"/>
<evidence type="ECO:0000313" key="3">
    <source>
        <dbReference type="Proteomes" id="UP000041254"/>
    </source>
</evidence>
<gene>
    <name evidence="2" type="ORF">Vbra_6162</name>
</gene>
<name>A0A0G4G8M0_VITBC</name>
<dbReference type="Pfam" id="PF04577">
    <property type="entry name" value="Glyco_transf_61"/>
    <property type="match status" value="1"/>
</dbReference>
<feature type="domain" description="Glycosyltransferase 61 catalytic" evidence="1">
    <location>
        <begin position="200"/>
        <end position="311"/>
    </location>
</feature>
<sequence length="384" mass="42423">MRTLCLITVFSVAVGVIIVVTVLVHTQGGANYSRSLTTVPAAAKEEMPSDAIAEPVGGGGLSLAGGGAIRLLAASGRNVDANVSSVESSDWAPAVLTECLQNMAHNWAPCIAASNDKIEYAEELIFPDFSVSFPILLSDNLSFLEKKLMKEHSEFDQTHVYFRGQHGQNLVITDGSYVNAPPVDRWSQSSCMSPGVQHKPLLTDGGYFAHLRFVERMKVRRDTPLDQRKVVLFLSRRGKKRDMTNESQLVSEIQALLQRRGKGEELKMFRDVNQGDFRGFVEWMGLNVLAMVGPHGGAFFNHRFCAKHTLILELMPSDRIFKGIWFEAQMLKQNYAMAIFPPLGGHRVQADVTKVVSLLDKNLGKPAPADALLHAYTWKIDSLP</sequence>
<proteinExistence type="predicted"/>
<dbReference type="OrthoDB" id="529273at2759"/>
<dbReference type="InterPro" id="IPR049625">
    <property type="entry name" value="Glyco_transf_61_cat"/>
</dbReference>
<dbReference type="EMBL" id="CDMY01000588">
    <property type="protein sequence ID" value="CEM24711.1"/>
    <property type="molecule type" value="Genomic_DNA"/>
</dbReference>
<dbReference type="GO" id="GO:0016757">
    <property type="term" value="F:glycosyltransferase activity"/>
    <property type="evidence" value="ECO:0007669"/>
    <property type="project" value="InterPro"/>
</dbReference>
<protein>
    <recommendedName>
        <fullName evidence="1">Glycosyltransferase 61 catalytic domain-containing protein</fullName>
    </recommendedName>
</protein>
<keyword evidence="3" id="KW-1185">Reference proteome</keyword>
<dbReference type="PhylomeDB" id="A0A0G4G8M0"/>
<reference evidence="2 3" key="1">
    <citation type="submission" date="2014-11" db="EMBL/GenBank/DDBJ databases">
        <authorList>
            <person name="Zhu J."/>
            <person name="Qi W."/>
            <person name="Song R."/>
        </authorList>
    </citation>
    <scope>NUCLEOTIDE SEQUENCE [LARGE SCALE GENOMIC DNA]</scope>
</reference>